<feature type="transmembrane region" description="Helical" evidence="1">
    <location>
        <begin position="30"/>
        <end position="56"/>
    </location>
</feature>
<dbReference type="EMBL" id="JYFN01000037">
    <property type="protein sequence ID" value="KJE21413.1"/>
    <property type="molecule type" value="Genomic_DNA"/>
</dbReference>
<keyword evidence="3" id="KW-1185">Reference proteome</keyword>
<accession>A0A0D8BAX1</accession>
<dbReference type="PATRIC" id="fig|1502723.3.peg.3941"/>
<dbReference type="RefSeq" id="WP_052681264.1">
    <property type="nucleotide sequence ID" value="NZ_JYFN01000037.1"/>
</dbReference>
<reference evidence="2 3" key="2">
    <citation type="journal article" date="2016" name="Genome Announc.">
        <title>Permanent Draft Genome Sequences for Two Variants of Frankia sp. Strain CpI1, the First Frankia Strain Isolated from Root Nodules of Comptonia peregrina.</title>
        <authorList>
            <person name="Oshone R."/>
            <person name="Hurst S.G.IV."/>
            <person name="Abebe-Akele F."/>
            <person name="Simpson S."/>
            <person name="Morris K."/>
            <person name="Thomas W.K."/>
            <person name="Tisa L.S."/>
        </authorList>
    </citation>
    <scope>NUCLEOTIDE SEQUENCE [LARGE SCALE GENOMIC DNA]</scope>
    <source>
        <strain evidence="3">CpI1-S</strain>
    </source>
</reference>
<evidence type="ECO:0000256" key="1">
    <source>
        <dbReference type="SAM" id="Phobius"/>
    </source>
</evidence>
<feature type="transmembrane region" description="Helical" evidence="1">
    <location>
        <begin position="68"/>
        <end position="87"/>
    </location>
</feature>
<gene>
    <name evidence="2" type="ORF">FF36_04223</name>
</gene>
<dbReference type="OrthoDB" id="3828660at2"/>
<feature type="transmembrane region" description="Helical" evidence="1">
    <location>
        <begin position="93"/>
        <end position="112"/>
    </location>
</feature>
<protein>
    <submittedName>
        <fullName evidence="2">Uncharacterized protein</fullName>
    </submittedName>
</protein>
<keyword evidence="1" id="KW-0472">Membrane</keyword>
<evidence type="ECO:0000313" key="3">
    <source>
        <dbReference type="Proteomes" id="UP000032545"/>
    </source>
</evidence>
<comment type="caution">
    <text evidence="2">The sequence shown here is derived from an EMBL/GenBank/DDBJ whole genome shotgun (WGS) entry which is preliminary data.</text>
</comment>
<sequence length="125" mass="12574">MIDGLAAASIACALVAGVACLLQTWRDRAVGVGLLAAAGVVEAVLLAQVIAAIVVVARGSHADQPVNFVLYLIASVVALPVGVWWSLGDRSRWGSGVLGIACLAVAIIVVRLGQVWESTGGSTGG</sequence>
<organism evidence="2 3">
    <name type="scientific">Frankia torreyi</name>
    <dbReference type="NCBI Taxonomy" id="1856"/>
    <lineage>
        <taxon>Bacteria</taxon>
        <taxon>Bacillati</taxon>
        <taxon>Actinomycetota</taxon>
        <taxon>Actinomycetes</taxon>
        <taxon>Frankiales</taxon>
        <taxon>Frankiaceae</taxon>
        <taxon>Frankia</taxon>
    </lineage>
</organism>
<evidence type="ECO:0000313" key="2">
    <source>
        <dbReference type="EMBL" id="KJE21413.1"/>
    </source>
</evidence>
<dbReference type="AlphaFoldDB" id="A0A0D8BAX1"/>
<dbReference type="Proteomes" id="UP000032545">
    <property type="component" value="Unassembled WGS sequence"/>
</dbReference>
<proteinExistence type="predicted"/>
<keyword evidence="1" id="KW-1133">Transmembrane helix</keyword>
<name>A0A0D8BAX1_9ACTN</name>
<reference evidence="3" key="1">
    <citation type="submission" date="2015-02" db="EMBL/GenBank/DDBJ databases">
        <title>Draft Genome of Frankia sp. CpI1-S.</title>
        <authorList>
            <person name="Oshone R.T."/>
            <person name="Ngom M."/>
            <person name="Ghodhbane-Gtari F."/>
            <person name="Gtari M."/>
            <person name="Morris K."/>
            <person name="Thomas K."/>
            <person name="Sen A."/>
            <person name="Tisa L.S."/>
        </authorList>
    </citation>
    <scope>NUCLEOTIDE SEQUENCE [LARGE SCALE GENOMIC DNA]</scope>
    <source>
        <strain evidence="3">CpI1-S</strain>
    </source>
</reference>
<keyword evidence="1" id="KW-0812">Transmembrane</keyword>